<reference evidence="1" key="1">
    <citation type="submission" date="2018-11" db="EMBL/GenBank/DDBJ databases">
        <authorList>
            <person name="Grassa J C."/>
        </authorList>
    </citation>
    <scope>NUCLEOTIDE SEQUENCE [LARGE SCALE GENOMIC DNA]</scope>
</reference>
<dbReference type="Proteomes" id="UP000596661">
    <property type="component" value="Chromosome 2"/>
</dbReference>
<accession>A0A803NUA7</accession>
<name>A0A803NUA7_CANSA</name>
<dbReference type="AlphaFoldDB" id="A0A803NUA7"/>
<dbReference type="Gramene" id="evm.model.02.1607">
    <property type="protein sequence ID" value="cds.evm.model.02.1607"/>
    <property type="gene ID" value="evm.TU.02.1607"/>
</dbReference>
<dbReference type="EnsemblPlants" id="evm.model.02.1607">
    <property type="protein sequence ID" value="cds.evm.model.02.1607"/>
    <property type="gene ID" value="evm.TU.02.1607"/>
</dbReference>
<dbReference type="EMBL" id="UZAU01000210">
    <property type="status" value="NOT_ANNOTATED_CDS"/>
    <property type="molecule type" value="Genomic_DNA"/>
</dbReference>
<evidence type="ECO:0000313" key="1">
    <source>
        <dbReference type="EnsemblPlants" id="cds.evm.model.02.1607"/>
    </source>
</evidence>
<reference evidence="1" key="2">
    <citation type="submission" date="2021-03" db="UniProtKB">
        <authorList>
            <consortium name="EnsemblPlants"/>
        </authorList>
    </citation>
    <scope>IDENTIFICATION</scope>
</reference>
<evidence type="ECO:0000313" key="2">
    <source>
        <dbReference type="Proteomes" id="UP000596661"/>
    </source>
</evidence>
<proteinExistence type="predicted"/>
<keyword evidence="2" id="KW-1185">Reference proteome</keyword>
<organism evidence="1 2">
    <name type="scientific">Cannabis sativa</name>
    <name type="common">Hemp</name>
    <name type="synonym">Marijuana</name>
    <dbReference type="NCBI Taxonomy" id="3483"/>
    <lineage>
        <taxon>Eukaryota</taxon>
        <taxon>Viridiplantae</taxon>
        <taxon>Streptophyta</taxon>
        <taxon>Embryophyta</taxon>
        <taxon>Tracheophyta</taxon>
        <taxon>Spermatophyta</taxon>
        <taxon>Magnoliopsida</taxon>
        <taxon>eudicotyledons</taxon>
        <taxon>Gunneridae</taxon>
        <taxon>Pentapetalae</taxon>
        <taxon>rosids</taxon>
        <taxon>fabids</taxon>
        <taxon>Rosales</taxon>
        <taxon>Cannabaceae</taxon>
        <taxon>Cannabis</taxon>
    </lineage>
</organism>
<protein>
    <submittedName>
        <fullName evidence="1">Uncharacterized protein</fullName>
    </submittedName>
</protein>
<sequence>MVGLLLCSNNPNPTTISGPRHPSPQLLFFLNPSIGHEAMCVKAKMVREKNLEKQKVAKGFSQPNHDLHAELILDT</sequence>